<keyword evidence="5 7" id="KW-0472">Membrane</keyword>
<evidence type="ECO:0000256" key="7">
    <source>
        <dbReference type="SAM" id="Phobius"/>
    </source>
</evidence>
<evidence type="ECO:0000256" key="3">
    <source>
        <dbReference type="ARBA" id="ARBA00022692"/>
    </source>
</evidence>
<evidence type="ECO:0000313" key="10">
    <source>
        <dbReference type="Proteomes" id="UP000625210"/>
    </source>
</evidence>
<feature type="transmembrane region" description="Helical" evidence="7">
    <location>
        <begin position="6"/>
        <end position="28"/>
    </location>
</feature>
<dbReference type="GO" id="GO:0022857">
    <property type="term" value="F:transmembrane transporter activity"/>
    <property type="evidence" value="ECO:0007669"/>
    <property type="project" value="TreeGrafter"/>
</dbReference>
<dbReference type="InterPro" id="IPR050250">
    <property type="entry name" value="Macrolide_Exporter_MacB"/>
</dbReference>
<comment type="caution">
    <text evidence="9">The sequence shown here is derived from an EMBL/GenBank/DDBJ whole genome shotgun (WGS) entry which is preliminary data.</text>
</comment>
<evidence type="ECO:0000256" key="5">
    <source>
        <dbReference type="ARBA" id="ARBA00023136"/>
    </source>
</evidence>
<evidence type="ECO:0000256" key="4">
    <source>
        <dbReference type="ARBA" id="ARBA00022989"/>
    </source>
</evidence>
<dbReference type="InterPro" id="IPR003838">
    <property type="entry name" value="ABC3_permease_C"/>
</dbReference>
<dbReference type="EMBL" id="BMHQ01000008">
    <property type="protein sequence ID" value="GGE21278.1"/>
    <property type="molecule type" value="Genomic_DNA"/>
</dbReference>
<evidence type="ECO:0000259" key="8">
    <source>
        <dbReference type="Pfam" id="PF02687"/>
    </source>
</evidence>
<feature type="transmembrane region" description="Helical" evidence="7">
    <location>
        <begin position="49"/>
        <end position="82"/>
    </location>
</feature>
<evidence type="ECO:0000256" key="6">
    <source>
        <dbReference type="ARBA" id="ARBA00038076"/>
    </source>
</evidence>
<evidence type="ECO:0000256" key="2">
    <source>
        <dbReference type="ARBA" id="ARBA00022475"/>
    </source>
</evidence>
<organism evidence="9 10">
    <name type="scientific">Marinithermofilum abyssi</name>
    <dbReference type="NCBI Taxonomy" id="1571185"/>
    <lineage>
        <taxon>Bacteria</taxon>
        <taxon>Bacillati</taxon>
        <taxon>Bacillota</taxon>
        <taxon>Bacilli</taxon>
        <taxon>Bacillales</taxon>
        <taxon>Thermoactinomycetaceae</taxon>
        <taxon>Marinithermofilum</taxon>
    </lineage>
</organism>
<feature type="domain" description="ABC3 transporter permease C-terminal" evidence="8">
    <location>
        <begin position="7"/>
        <end position="120"/>
    </location>
</feature>
<protein>
    <recommendedName>
        <fullName evidence="8">ABC3 transporter permease C-terminal domain-containing protein</fullName>
    </recommendedName>
</protein>
<sequence length="127" mass="13043">MTIVIGSIGGISLVVGGIGVMNIMLVSVTERTREIGIRMSLGATRGQILVQFLIEAVTLSVIGGILGIGLGAGAAGLIAILSPLPAVISPWVAVGAVWFSMLFGVVFGLLPANKAARLNPIECLRYD</sequence>
<dbReference type="AlphaFoldDB" id="A0A8J2VGJ4"/>
<evidence type="ECO:0000256" key="1">
    <source>
        <dbReference type="ARBA" id="ARBA00004651"/>
    </source>
</evidence>
<comment type="similarity">
    <text evidence="6">Belongs to the ABC-4 integral membrane protein family.</text>
</comment>
<reference evidence="9" key="2">
    <citation type="submission" date="2020-09" db="EMBL/GenBank/DDBJ databases">
        <authorList>
            <person name="Sun Q."/>
            <person name="Zhou Y."/>
        </authorList>
    </citation>
    <scope>NUCLEOTIDE SEQUENCE</scope>
    <source>
        <strain evidence="9">CGMCC 1.15179</strain>
    </source>
</reference>
<keyword evidence="2" id="KW-1003">Cell membrane</keyword>
<dbReference type="Proteomes" id="UP000625210">
    <property type="component" value="Unassembled WGS sequence"/>
</dbReference>
<keyword evidence="10" id="KW-1185">Reference proteome</keyword>
<proteinExistence type="inferred from homology"/>
<feature type="transmembrane region" description="Helical" evidence="7">
    <location>
        <begin position="88"/>
        <end position="110"/>
    </location>
</feature>
<keyword evidence="3 7" id="KW-0812">Transmembrane</keyword>
<evidence type="ECO:0000313" key="9">
    <source>
        <dbReference type="EMBL" id="GGE21278.1"/>
    </source>
</evidence>
<accession>A0A8J2VGJ4</accession>
<dbReference type="GO" id="GO:0005886">
    <property type="term" value="C:plasma membrane"/>
    <property type="evidence" value="ECO:0007669"/>
    <property type="project" value="UniProtKB-SubCell"/>
</dbReference>
<gene>
    <name evidence="9" type="ORF">GCM10011571_24220</name>
</gene>
<dbReference type="RefSeq" id="WP_188648149.1">
    <property type="nucleotide sequence ID" value="NZ_BMHQ01000008.1"/>
</dbReference>
<dbReference type="PANTHER" id="PTHR30572">
    <property type="entry name" value="MEMBRANE COMPONENT OF TRANSPORTER-RELATED"/>
    <property type="match status" value="1"/>
</dbReference>
<name>A0A8J2VGJ4_9BACL</name>
<reference evidence="9" key="1">
    <citation type="journal article" date="2014" name="Int. J. Syst. Evol. Microbiol.">
        <title>Complete genome sequence of Corynebacterium casei LMG S-19264T (=DSM 44701T), isolated from a smear-ripened cheese.</title>
        <authorList>
            <consortium name="US DOE Joint Genome Institute (JGI-PGF)"/>
            <person name="Walter F."/>
            <person name="Albersmeier A."/>
            <person name="Kalinowski J."/>
            <person name="Ruckert C."/>
        </authorList>
    </citation>
    <scope>NUCLEOTIDE SEQUENCE</scope>
    <source>
        <strain evidence="9">CGMCC 1.15179</strain>
    </source>
</reference>
<comment type="subcellular location">
    <subcellularLocation>
        <location evidence="1">Cell membrane</location>
        <topology evidence="1">Multi-pass membrane protein</topology>
    </subcellularLocation>
</comment>
<dbReference type="PANTHER" id="PTHR30572:SF4">
    <property type="entry name" value="ABC TRANSPORTER PERMEASE YTRF"/>
    <property type="match status" value="1"/>
</dbReference>
<keyword evidence="4 7" id="KW-1133">Transmembrane helix</keyword>
<dbReference type="Pfam" id="PF02687">
    <property type="entry name" value="FtsX"/>
    <property type="match status" value="1"/>
</dbReference>